<feature type="chain" id="PRO_5042525537" evidence="5">
    <location>
        <begin position="27"/>
        <end position="252"/>
    </location>
</feature>
<evidence type="ECO:0000256" key="5">
    <source>
        <dbReference type="SAM" id="SignalP"/>
    </source>
</evidence>
<organism evidence="6 7">
    <name type="scientific">Ceratina calcarata</name>
    <dbReference type="NCBI Taxonomy" id="156304"/>
    <lineage>
        <taxon>Eukaryota</taxon>
        <taxon>Metazoa</taxon>
        <taxon>Ecdysozoa</taxon>
        <taxon>Arthropoda</taxon>
        <taxon>Hexapoda</taxon>
        <taxon>Insecta</taxon>
        <taxon>Pterygota</taxon>
        <taxon>Neoptera</taxon>
        <taxon>Endopterygota</taxon>
        <taxon>Hymenoptera</taxon>
        <taxon>Apocrita</taxon>
        <taxon>Aculeata</taxon>
        <taxon>Apoidea</taxon>
        <taxon>Anthophila</taxon>
        <taxon>Apidae</taxon>
        <taxon>Ceratina</taxon>
        <taxon>Zadontomerus</taxon>
    </lineage>
</organism>
<feature type="compositionally biased region" description="Polar residues" evidence="4">
    <location>
        <begin position="111"/>
        <end position="135"/>
    </location>
</feature>
<evidence type="ECO:0000313" key="7">
    <source>
        <dbReference type="RefSeq" id="XP_017883007.2"/>
    </source>
</evidence>
<reference evidence="7" key="1">
    <citation type="submission" date="2025-08" db="UniProtKB">
        <authorList>
            <consortium name="RefSeq"/>
        </authorList>
    </citation>
    <scope>IDENTIFICATION</scope>
    <source>
        <tissue evidence="7">Whole body</tissue>
    </source>
</reference>
<evidence type="ECO:0000256" key="2">
    <source>
        <dbReference type="ARBA" id="ARBA00008098"/>
    </source>
</evidence>
<comment type="subcellular location">
    <subcellularLocation>
        <location evidence="1">Secreted</location>
    </subcellularLocation>
</comment>
<evidence type="ECO:0000256" key="3">
    <source>
        <dbReference type="ARBA" id="ARBA00022525"/>
    </source>
</evidence>
<dbReference type="SUPFAM" id="SSF47565">
    <property type="entry name" value="Insect pheromone/odorant-binding proteins"/>
    <property type="match status" value="1"/>
</dbReference>
<dbReference type="AlphaFoldDB" id="A0AAJ7J358"/>
<comment type="similarity">
    <text evidence="2">Belongs to the PBP/GOBP family.</text>
</comment>
<gene>
    <name evidence="7" type="primary">LOC108626701</name>
</gene>
<dbReference type="GO" id="GO:0005576">
    <property type="term" value="C:extracellular region"/>
    <property type="evidence" value="ECO:0007669"/>
    <property type="project" value="UniProtKB-SubCell"/>
</dbReference>
<keyword evidence="6" id="KW-1185">Reference proteome</keyword>
<feature type="compositionally biased region" description="Low complexity" evidence="4">
    <location>
        <begin position="65"/>
        <end position="79"/>
    </location>
</feature>
<dbReference type="PANTHER" id="PTHR21066:SF9">
    <property type="entry name" value="ODORANT-BINDING PROTEIN 59A"/>
    <property type="match status" value="1"/>
</dbReference>
<keyword evidence="3" id="KW-0964">Secreted</keyword>
<dbReference type="InterPro" id="IPR006170">
    <property type="entry name" value="PBP/GOBP"/>
</dbReference>
<accession>A0AAJ7J358</accession>
<protein>
    <submittedName>
        <fullName evidence="7">General odorant-binding protein 71 isoform X1</fullName>
    </submittedName>
</protein>
<feature type="compositionally biased region" description="Basic and acidic residues" evidence="4">
    <location>
        <begin position="139"/>
        <end position="152"/>
    </location>
</feature>
<evidence type="ECO:0000256" key="1">
    <source>
        <dbReference type="ARBA" id="ARBA00004613"/>
    </source>
</evidence>
<dbReference type="CTD" id="37605"/>
<dbReference type="GeneID" id="108626701"/>
<keyword evidence="5" id="KW-0732">Signal</keyword>
<dbReference type="Proteomes" id="UP000694925">
    <property type="component" value="Unplaced"/>
</dbReference>
<name>A0AAJ7J358_9HYME</name>
<proteinExistence type="inferred from homology"/>
<dbReference type="InterPro" id="IPR036728">
    <property type="entry name" value="PBP_GOBP_sf"/>
</dbReference>
<dbReference type="Gene3D" id="1.10.238.20">
    <property type="entry name" value="Pheromone/general odorant binding protein domain"/>
    <property type="match status" value="1"/>
</dbReference>
<evidence type="ECO:0000256" key="4">
    <source>
        <dbReference type="SAM" id="MobiDB-lite"/>
    </source>
</evidence>
<feature type="signal peptide" evidence="5">
    <location>
        <begin position="1"/>
        <end position="26"/>
    </location>
</feature>
<dbReference type="Pfam" id="PF01395">
    <property type="entry name" value="PBP_GOBP"/>
    <property type="match status" value="1"/>
</dbReference>
<sequence length="252" mass="28921">MTGIMKNIIPFALCFIILCLFRGGASLRCRSGNQQMDAHFQKVLRTCRSRYAGSNSDNGEDSMSMDESSSSDSNSGSEENVYEKNFYYKKDDNRSYNQSMNNQRDGRNADKNGNTNTRSSDHSINGNVRDSQNMRNNHKTNDRDSWNSRDTRINNGNTRFNNSADREQGCVVQCFFSELHAVDQKGFPDKDLVIPLMSQNIQDPELKDFIEGSISECFRYMEFKKQEKCEFSQSLLTCLAEKGQQNCEDWEN</sequence>
<feature type="region of interest" description="Disordered" evidence="4">
    <location>
        <begin position="51"/>
        <end position="80"/>
    </location>
</feature>
<dbReference type="InterPro" id="IPR052295">
    <property type="entry name" value="Odorant-binding_protein"/>
</dbReference>
<dbReference type="PANTHER" id="PTHR21066">
    <property type="entry name" value="ODORANT-BINDING PROTEIN 59A-RELATED"/>
    <property type="match status" value="1"/>
</dbReference>
<evidence type="ECO:0000313" key="6">
    <source>
        <dbReference type="Proteomes" id="UP000694925"/>
    </source>
</evidence>
<dbReference type="KEGG" id="ccal:108626701"/>
<feature type="region of interest" description="Disordered" evidence="4">
    <location>
        <begin position="92"/>
        <end position="161"/>
    </location>
</feature>
<dbReference type="GO" id="GO:0005549">
    <property type="term" value="F:odorant binding"/>
    <property type="evidence" value="ECO:0007669"/>
    <property type="project" value="InterPro"/>
</dbReference>
<dbReference type="RefSeq" id="XP_017883007.2">
    <property type="nucleotide sequence ID" value="XM_018027518.2"/>
</dbReference>